<gene>
    <name evidence="3" type="ORF">E5676_scaffold282G00450</name>
    <name evidence="2" type="ORF">E6C27_scaffold221G00910</name>
</gene>
<protein>
    <submittedName>
        <fullName evidence="3">(R)-mandelonitrile lyase 1-like</fullName>
    </submittedName>
</protein>
<evidence type="ECO:0000313" key="3">
    <source>
        <dbReference type="EMBL" id="TYJ95741.1"/>
    </source>
</evidence>
<feature type="compositionally biased region" description="Polar residues" evidence="1">
    <location>
        <begin position="60"/>
        <end position="73"/>
    </location>
</feature>
<evidence type="ECO:0000313" key="4">
    <source>
        <dbReference type="Proteomes" id="UP000321393"/>
    </source>
</evidence>
<name>A0A5D3BAV1_CUCMM</name>
<comment type="caution">
    <text evidence="3">The sequence shown here is derived from an EMBL/GenBank/DDBJ whole genome shotgun (WGS) entry which is preliminary data.</text>
</comment>
<accession>A0A5D3BAV1</accession>
<dbReference type="AlphaFoldDB" id="A0A5D3BAV1"/>
<organism evidence="3 5">
    <name type="scientific">Cucumis melo var. makuwa</name>
    <name type="common">Oriental melon</name>
    <dbReference type="NCBI Taxonomy" id="1194695"/>
    <lineage>
        <taxon>Eukaryota</taxon>
        <taxon>Viridiplantae</taxon>
        <taxon>Streptophyta</taxon>
        <taxon>Embryophyta</taxon>
        <taxon>Tracheophyta</taxon>
        <taxon>Spermatophyta</taxon>
        <taxon>Magnoliopsida</taxon>
        <taxon>eudicotyledons</taxon>
        <taxon>Gunneridae</taxon>
        <taxon>Pentapetalae</taxon>
        <taxon>rosids</taxon>
        <taxon>fabids</taxon>
        <taxon>Cucurbitales</taxon>
        <taxon>Cucurbitaceae</taxon>
        <taxon>Benincaseae</taxon>
        <taxon>Cucumis</taxon>
    </lineage>
</organism>
<proteinExistence type="predicted"/>
<dbReference type="Proteomes" id="UP000321393">
    <property type="component" value="Unassembled WGS sequence"/>
</dbReference>
<sequence length="170" mass="19443">MISSYSRWDLHLMFDPTVDASLVGTMAFPSGFDDTDAIFYFDVDVFNNAGGMPSTDDTSDAFQPSTSTPRRQQLSKSLKLERYVQQNRKIPISIALRRDKPISPHTVHFSCTISVLTWDTFPIRFHKWTNVTLKYIELVKGSLQKQSMMNRAARVKQPYNHNSGSKSFLQ</sequence>
<evidence type="ECO:0000313" key="2">
    <source>
        <dbReference type="EMBL" id="KAA0055510.1"/>
    </source>
</evidence>
<dbReference type="EMBL" id="SSTD01020087">
    <property type="protein sequence ID" value="TYJ95741.1"/>
    <property type="molecule type" value="Genomic_DNA"/>
</dbReference>
<reference evidence="4 5" key="1">
    <citation type="submission" date="2019-08" db="EMBL/GenBank/DDBJ databases">
        <title>Draft genome sequences of two oriental melons (Cucumis melo L. var makuwa).</title>
        <authorList>
            <person name="Kwon S.-Y."/>
        </authorList>
    </citation>
    <scope>NUCLEOTIDE SEQUENCE [LARGE SCALE GENOMIC DNA]</scope>
    <source>
        <strain evidence="5">cv. Chang Bougi</strain>
        <strain evidence="4">cv. SW 3</strain>
        <tissue evidence="3">Leaf</tissue>
    </source>
</reference>
<dbReference type="Proteomes" id="UP000321947">
    <property type="component" value="Unassembled WGS sequence"/>
</dbReference>
<evidence type="ECO:0000313" key="5">
    <source>
        <dbReference type="Proteomes" id="UP000321947"/>
    </source>
</evidence>
<evidence type="ECO:0000256" key="1">
    <source>
        <dbReference type="SAM" id="MobiDB-lite"/>
    </source>
</evidence>
<feature type="region of interest" description="Disordered" evidence="1">
    <location>
        <begin position="54"/>
        <end position="73"/>
    </location>
</feature>
<dbReference type="OrthoDB" id="1921870at2759"/>
<dbReference type="GO" id="GO:0016829">
    <property type="term" value="F:lyase activity"/>
    <property type="evidence" value="ECO:0007669"/>
    <property type="project" value="UniProtKB-KW"/>
</dbReference>
<keyword evidence="3" id="KW-0456">Lyase</keyword>
<dbReference type="EMBL" id="SSTE01008534">
    <property type="protein sequence ID" value="KAA0055510.1"/>
    <property type="molecule type" value="Genomic_DNA"/>
</dbReference>